<proteinExistence type="predicted"/>
<dbReference type="Gene3D" id="2.80.10.50">
    <property type="match status" value="1"/>
</dbReference>
<feature type="compositionally biased region" description="Basic and acidic residues" evidence="1">
    <location>
        <begin position="242"/>
        <end position="251"/>
    </location>
</feature>
<dbReference type="SUPFAM" id="SSF50370">
    <property type="entry name" value="Ricin B-like lectins"/>
    <property type="match status" value="1"/>
</dbReference>
<dbReference type="OrthoDB" id="2993445at2759"/>
<dbReference type="Pfam" id="PF14200">
    <property type="entry name" value="RicinB_lectin_2"/>
    <property type="match status" value="1"/>
</dbReference>
<dbReference type="InterPro" id="IPR035992">
    <property type="entry name" value="Ricin_B-like_lectins"/>
</dbReference>
<organism evidence="3 4">
    <name type="scientific">Mycena chlorophos</name>
    <name type="common">Agaric fungus</name>
    <name type="synonym">Agaricus chlorophos</name>
    <dbReference type="NCBI Taxonomy" id="658473"/>
    <lineage>
        <taxon>Eukaryota</taxon>
        <taxon>Fungi</taxon>
        <taxon>Dikarya</taxon>
        <taxon>Basidiomycota</taxon>
        <taxon>Agaricomycotina</taxon>
        <taxon>Agaricomycetes</taxon>
        <taxon>Agaricomycetidae</taxon>
        <taxon>Agaricales</taxon>
        <taxon>Marasmiineae</taxon>
        <taxon>Mycenaceae</taxon>
        <taxon>Mycena</taxon>
    </lineage>
</organism>
<keyword evidence="4" id="KW-1185">Reference proteome</keyword>
<feature type="region of interest" description="Disordered" evidence="1">
    <location>
        <begin position="228"/>
        <end position="265"/>
    </location>
</feature>
<sequence length="265" mass="28564">MARSGTSSRRVPSTSVHPLHPKADLTVGFQAISESAPLWRCRGAGPQNNQSSPQMHFSTLASLVVVVGFGTLRVAAQFQLVDPFAEMQRPQAANTASGTPVYTNMLIQDYQNGNADLAYRATYDLAPIQSLENKPDEKAQQWNFTTTGNKGEYIIQNVASGTFMSYTLVGVPDAAANLAASQVCGNNAQLVWTFYRPVGDESTTFLMSPDPYDPLNPPKVAVRSWPSGGSTIVGDTNPLTLEHIDGKDEQQRFSLDPGPSTAPQS</sequence>
<evidence type="ECO:0000313" key="4">
    <source>
        <dbReference type="Proteomes" id="UP000613580"/>
    </source>
</evidence>
<keyword evidence="3" id="KW-0430">Lectin</keyword>
<feature type="domain" description="Ricin B lectin" evidence="2">
    <location>
        <begin position="139"/>
        <end position="203"/>
    </location>
</feature>
<comment type="caution">
    <text evidence="3">The sequence shown here is derived from an EMBL/GenBank/DDBJ whole genome shotgun (WGS) entry which is preliminary data.</text>
</comment>
<reference evidence="3" key="1">
    <citation type="submission" date="2020-05" db="EMBL/GenBank/DDBJ databases">
        <title>Mycena genomes resolve the evolution of fungal bioluminescence.</title>
        <authorList>
            <person name="Tsai I.J."/>
        </authorList>
    </citation>
    <scope>NUCLEOTIDE SEQUENCE</scope>
    <source>
        <strain evidence="3">110903Hualien_Pintung</strain>
    </source>
</reference>
<evidence type="ECO:0000259" key="2">
    <source>
        <dbReference type="Pfam" id="PF14200"/>
    </source>
</evidence>
<feature type="compositionally biased region" description="Polar residues" evidence="1">
    <location>
        <begin position="228"/>
        <end position="239"/>
    </location>
</feature>
<name>A0A8H6SMF0_MYCCL</name>
<evidence type="ECO:0000256" key="1">
    <source>
        <dbReference type="SAM" id="MobiDB-lite"/>
    </source>
</evidence>
<dbReference type="GO" id="GO:0030246">
    <property type="term" value="F:carbohydrate binding"/>
    <property type="evidence" value="ECO:0007669"/>
    <property type="project" value="UniProtKB-KW"/>
</dbReference>
<evidence type="ECO:0000313" key="3">
    <source>
        <dbReference type="EMBL" id="KAF7302308.1"/>
    </source>
</evidence>
<gene>
    <name evidence="3" type="ORF">HMN09_00864100</name>
</gene>
<accession>A0A8H6SMF0</accession>
<dbReference type="AlphaFoldDB" id="A0A8H6SMF0"/>
<dbReference type="EMBL" id="JACAZE010000012">
    <property type="protein sequence ID" value="KAF7302308.1"/>
    <property type="molecule type" value="Genomic_DNA"/>
</dbReference>
<protein>
    <submittedName>
        <fullName evidence="3">Ricin B-type lectin domain-containing protein</fullName>
    </submittedName>
</protein>
<dbReference type="InterPro" id="IPR000772">
    <property type="entry name" value="Ricin_B_lectin"/>
</dbReference>
<dbReference type="Proteomes" id="UP000613580">
    <property type="component" value="Unassembled WGS sequence"/>
</dbReference>